<evidence type="ECO:0000256" key="1">
    <source>
        <dbReference type="SAM" id="MobiDB-lite"/>
    </source>
</evidence>
<reference evidence="2 3" key="1">
    <citation type="journal article" date="2019" name="Int. J. Syst. Evol. Microbiol.">
        <title>The Global Catalogue of Microorganisms (GCM) 10K type strain sequencing project: providing services to taxonomists for standard genome sequencing and annotation.</title>
        <authorList>
            <consortium name="The Broad Institute Genomics Platform"/>
            <consortium name="The Broad Institute Genome Sequencing Center for Infectious Disease"/>
            <person name="Wu L."/>
            <person name="Ma J."/>
        </authorList>
    </citation>
    <scope>NUCLEOTIDE SEQUENCE [LARGE SCALE GENOMIC DNA]</scope>
    <source>
        <strain evidence="2 3">JCM 3325</strain>
    </source>
</reference>
<dbReference type="EMBL" id="BAAARW010000039">
    <property type="protein sequence ID" value="GAA2453459.1"/>
    <property type="molecule type" value="Genomic_DNA"/>
</dbReference>
<proteinExistence type="predicted"/>
<accession>A0ABN3KCL8</accession>
<gene>
    <name evidence="2" type="ORF">GCM10010191_85160</name>
</gene>
<feature type="compositionally biased region" description="Basic and acidic residues" evidence="1">
    <location>
        <begin position="67"/>
        <end position="76"/>
    </location>
</feature>
<sequence>MVVQWVRTYWTARSQGAPGAVLRNSLPEAFPLPDAEPPFVHEVRMYEGDGFTPHATLTGGLPPDTDVPERGRDRGRTSPACAAGWAGRPGMGRRRPPSRRVDELVHYP</sequence>
<evidence type="ECO:0000313" key="2">
    <source>
        <dbReference type="EMBL" id="GAA2453459.1"/>
    </source>
</evidence>
<name>A0ABN3KCL8_9ACTN</name>
<organism evidence="2 3">
    <name type="scientific">Actinomadura vinacea</name>
    <dbReference type="NCBI Taxonomy" id="115336"/>
    <lineage>
        <taxon>Bacteria</taxon>
        <taxon>Bacillati</taxon>
        <taxon>Actinomycetota</taxon>
        <taxon>Actinomycetes</taxon>
        <taxon>Streptosporangiales</taxon>
        <taxon>Thermomonosporaceae</taxon>
        <taxon>Actinomadura</taxon>
    </lineage>
</organism>
<protein>
    <submittedName>
        <fullName evidence="2">Uncharacterized protein</fullName>
    </submittedName>
</protein>
<feature type="region of interest" description="Disordered" evidence="1">
    <location>
        <begin position="50"/>
        <end position="108"/>
    </location>
</feature>
<comment type="caution">
    <text evidence="2">The sequence shown here is derived from an EMBL/GenBank/DDBJ whole genome shotgun (WGS) entry which is preliminary data.</text>
</comment>
<dbReference type="Proteomes" id="UP001501231">
    <property type="component" value="Unassembled WGS sequence"/>
</dbReference>
<evidence type="ECO:0000313" key="3">
    <source>
        <dbReference type="Proteomes" id="UP001501231"/>
    </source>
</evidence>
<keyword evidence="3" id="KW-1185">Reference proteome</keyword>
<feature type="compositionally biased region" description="Basic and acidic residues" evidence="1">
    <location>
        <begin position="99"/>
        <end position="108"/>
    </location>
</feature>